<accession>A0A2T6BWH1</accession>
<dbReference type="Gene3D" id="3.40.50.80">
    <property type="entry name" value="Nucleotide-binding domain of ferredoxin-NADP reductase (FNR) module"/>
    <property type="match status" value="1"/>
</dbReference>
<keyword evidence="4" id="KW-0479">Metal-binding</keyword>
<reference evidence="11 12" key="1">
    <citation type="submission" date="2018-04" db="EMBL/GenBank/DDBJ databases">
        <title>Genomic Encyclopedia of Archaeal and Bacterial Type Strains, Phase II (KMG-II): from individual species to whole genera.</title>
        <authorList>
            <person name="Goeker M."/>
        </authorList>
    </citation>
    <scope>NUCLEOTIDE SEQUENCE [LARGE SCALE GENOMIC DNA]</scope>
    <source>
        <strain evidence="11 12">DSM 25731</strain>
    </source>
</reference>
<name>A0A2T6BWH1_9FLAO</name>
<keyword evidence="8" id="KW-0411">Iron-sulfur</keyword>
<dbReference type="CDD" id="cd00207">
    <property type="entry name" value="fer2"/>
    <property type="match status" value="1"/>
</dbReference>
<dbReference type="Pfam" id="PF00175">
    <property type="entry name" value="NAD_binding_1"/>
    <property type="match status" value="1"/>
</dbReference>
<protein>
    <submittedName>
        <fullName evidence="11">Ring-1,2-phenylacetyl-CoA epoxidase subunit PaaE</fullName>
    </submittedName>
</protein>
<dbReference type="GO" id="GO:0016491">
    <property type="term" value="F:oxidoreductase activity"/>
    <property type="evidence" value="ECO:0007669"/>
    <property type="project" value="UniProtKB-KW"/>
</dbReference>
<comment type="caution">
    <text evidence="11">The sequence shown here is derived from an EMBL/GenBank/DDBJ whole genome shotgun (WGS) entry which is preliminary data.</text>
</comment>
<evidence type="ECO:0000256" key="5">
    <source>
        <dbReference type="ARBA" id="ARBA00022827"/>
    </source>
</evidence>
<organism evidence="11 12">
    <name type="scientific">Kordia periserrulae</name>
    <dbReference type="NCBI Taxonomy" id="701523"/>
    <lineage>
        <taxon>Bacteria</taxon>
        <taxon>Pseudomonadati</taxon>
        <taxon>Bacteroidota</taxon>
        <taxon>Flavobacteriia</taxon>
        <taxon>Flavobacteriales</taxon>
        <taxon>Flavobacteriaceae</taxon>
        <taxon>Kordia</taxon>
    </lineage>
</organism>
<evidence type="ECO:0000256" key="4">
    <source>
        <dbReference type="ARBA" id="ARBA00022723"/>
    </source>
</evidence>
<evidence type="ECO:0000259" key="10">
    <source>
        <dbReference type="PROSITE" id="PS51384"/>
    </source>
</evidence>
<dbReference type="RefSeq" id="WP_108115355.1">
    <property type="nucleotide sequence ID" value="NZ_QBKT01000006.1"/>
</dbReference>
<dbReference type="SUPFAM" id="SSF52343">
    <property type="entry name" value="Ferredoxin reductase-like, C-terminal NADP-linked domain"/>
    <property type="match status" value="1"/>
</dbReference>
<dbReference type="SUPFAM" id="SSF54292">
    <property type="entry name" value="2Fe-2S ferredoxin-like"/>
    <property type="match status" value="1"/>
</dbReference>
<dbReference type="InterPro" id="IPR036010">
    <property type="entry name" value="2Fe-2S_ferredoxin-like_sf"/>
</dbReference>
<evidence type="ECO:0000256" key="6">
    <source>
        <dbReference type="ARBA" id="ARBA00023002"/>
    </source>
</evidence>
<dbReference type="CDD" id="cd06214">
    <property type="entry name" value="PA_degradation_oxidoreductase_like"/>
    <property type="match status" value="1"/>
</dbReference>
<feature type="domain" description="2Fe-2S ferredoxin-type" evidence="9">
    <location>
        <begin position="256"/>
        <end position="346"/>
    </location>
</feature>
<dbReference type="Proteomes" id="UP000244090">
    <property type="component" value="Unassembled WGS sequence"/>
</dbReference>
<evidence type="ECO:0000256" key="2">
    <source>
        <dbReference type="ARBA" id="ARBA00022630"/>
    </source>
</evidence>
<evidence type="ECO:0000256" key="3">
    <source>
        <dbReference type="ARBA" id="ARBA00022714"/>
    </source>
</evidence>
<dbReference type="InterPro" id="IPR006058">
    <property type="entry name" value="2Fe2S_fd_BS"/>
</dbReference>
<keyword evidence="6" id="KW-0560">Oxidoreductase</keyword>
<evidence type="ECO:0000256" key="8">
    <source>
        <dbReference type="ARBA" id="ARBA00023014"/>
    </source>
</evidence>
<dbReference type="PRINTS" id="PR00406">
    <property type="entry name" value="CYTB5RDTASE"/>
</dbReference>
<dbReference type="InterPro" id="IPR039261">
    <property type="entry name" value="FNR_nucleotide-bd"/>
</dbReference>
<proteinExistence type="predicted"/>
<dbReference type="PANTHER" id="PTHR47354:SF8">
    <property type="entry name" value="1,2-PHENYLACETYL-COA EPOXIDASE, SUBUNIT E"/>
    <property type="match status" value="1"/>
</dbReference>
<feature type="domain" description="FAD-binding FR-type" evidence="10">
    <location>
        <begin position="2"/>
        <end position="106"/>
    </location>
</feature>
<evidence type="ECO:0000313" key="12">
    <source>
        <dbReference type="Proteomes" id="UP000244090"/>
    </source>
</evidence>
<dbReference type="InterPro" id="IPR001041">
    <property type="entry name" value="2Fe-2S_ferredoxin-type"/>
</dbReference>
<dbReference type="Gene3D" id="2.40.30.10">
    <property type="entry name" value="Translation factors"/>
    <property type="match status" value="1"/>
</dbReference>
<dbReference type="PROSITE" id="PS51085">
    <property type="entry name" value="2FE2S_FER_2"/>
    <property type="match status" value="1"/>
</dbReference>
<dbReference type="GO" id="GO:0051537">
    <property type="term" value="F:2 iron, 2 sulfur cluster binding"/>
    <property type="evidence" value="ECO:0007669"/>
    <property type="project" value="UniProtKB-KW"/>
</dbReference>
<dbReference type="InterPro" id="IPR012675">
    <property type="entry name" value="Beta-grasp_dom_sf"/>
</dbReference>
<sequence length="346" mass="38048">MSQFNSLEVRHIHRETPSAVSVEFHVPEALAPSYSFKAGQYITLKTNINGEEVRRAYSLCTAPKENKLRVAIKEVTDGTFSKYANRELTEGTALDVHTPEGNFIYTPSSHAGAIALFAAGSGITPIMSILKTALDYGNTVALLYGNKSTEETIFYEELIALAEKYPHFYLKFVYSQARAENALAGRIDGTYVNYVVKNQMKDIDFKNYYICGPEAMIQTVSETLKNNGVSEDAINFELFTSSAETNEAAENVSGKATVTVMVDDEEFSFEMDASETILDAALKQKIDAPYSCQGGICSSCIARITEGKAVMEKNQILTDSEIEDGMILTCQAHPTTPTIAVDYDDI</sequence>
<evidence type="ECO:0000259" key="9">
    <source>
        <dbReference type="PROSITE" id="PS51085"/>
    </source>
</evidence>
<dbReference type="InterPro" id="IPR008333">
    <property type="entry name" value="Cbr1-like_FAD-bd_dom"/>
</dbReference>
<keyword evidence="12" id="KW-1185">Reference proteome</keyword>
<evidence type="ECO:0000256" key="1">
    <source>
        <dbReference type="ARBA" id="ARBA00001974"/>
    </source>
</evidence>
<dbReference type="InterPro" id="IPR017927">
    <property type="entry name" value="FAD-bd_FR_type"/>
</dbReference>
<dbReference type="Pfam" id="PF00970">
    <property type="entry name" value="FAD_binding_6"/>
    <property type="match status" value="1"/>
</dbReference>
<keyword evidence="5" id="KW-0274">FAD</keyword>
<dbReference type="InterPro" id="IPR017938">
    <property type="entry name" value="Riboflavin_synthase-like_b-brl"/>
</dbReference>
<dbReference type="InterPro" id="IPR001433">
    <property type="entry name" value="OxRdtase_FAD/NAD-bd"/>
</dbReference>
<dbReference type="Pfam" id="PF00111">
    <property type="entry name" value="Fer2"/>
    <property type="match status" value="1"/>
</dbReference>
<dbReference type="InterPro" id="IPR050415">
    <property type="entry name" value="MRET"/>
</dbReference>
<dbReference type="EMBL" id="QBKT01000006">
    <property type="protein sequence ID" value="PTX60409.1"/>
    <property type="molecule type" value="Genomic_DNA"/>
</dbReference>
<dbReference type="PROSITE" id="PS00197">
    <property type="entry name" value="2FE2S_FER_1"/>
    <property type="match status" value="1"/>
</dbReference>
<dbReference type="AlphaFoldDB" id="A0A2T6BWH1"/>
<dbReference type="PANTHER" id="PTHR47354">
    <property type="entry name" value="NADH OXIDOREDUCTASE HCR"/>
    <property type="match status" value="1"/>
</dbReference>
<dbReference type="GO" id="GO:0046872">
    <property type="term" value="F:metal ion binding"/>
    <property type="evidence" value="ECO:0007669"/>
    <property type="project" value="UniProtKB-KW"/>
</dbReference>
<dbReference type="PROSITE" id="PS51384">
    <property type="entry name" value="FAD_FR"/>
    <property type="match status" value="1"/>
</dbReference>
<dbReference type="Gene3D" id="3.10.20.30">
    <property type="match status" value="1"/>
</dbReference>
<keyword evidence="3" id="KW-0001">2Fe-2S</keyword>
<keyword evidence="2" id="KW-0285">Flavoprotein</keyword>
<dbReference type="SUPFAM" id="SSF63380">
    <property type="entry name" value="Riboflavin synthase domain-like"/>
    <property type="match status" value="1"/>
</dbReference>
<keyword evidence="7" id="KW-0408">Iron</keyword>
<dbReference type="OrthoDB" id="9789468at2"/>
<evidence type="ECO:0000256" key="7">
    <source>
        <dbReference type="ARBA" id="ARBA00023004"/>
    </source>
</evidence>
<comment type="cofactor">
    <cofactor evidence="1">
        <name>FAD</name>
        <dbReference type="ChEBI" id="CHEBI:57692"/>
    </cofactor>
</comment>
<dbReference type="GO" id="GO:0050660">
    <property type="term" value="F:flavin adenine dinucleotide binding"/>
    <property type="evidence" value="ECO:0007669"/>
    <property type="project" value="TreeGrafter"/>
</dbReference>
<evidence type="ECO:0000313" key="11">
    <source>
        <dbReference type="EMBL" id="PTX60409.1"/>
    </source>
</evidence>
<gene>
    <name evidence="11" type="ORF">C8N46_10653</name>
</gene>